<comment type="subunit">
    <text evidence="2">Interacts with ribosomal protein uL14 (rplN).</text>
</comment>
<organism evidence="3 4">
    <name type="scientific">Desulfocicer vacuolatum DSM 3385</name>
    <dbReference type="NCBI Taxonomy" id="1121400"/>
    <lineage>
        <taxon>Bacteria</taxon>
        <taxon>Pseudomonadati</taxon>
        <taxon>Thermodesulfobacteriota</taxon>
        <taxon>Desulfobacteria</taxon>
        <taxon>Desulfobacterales</taxon>
        <taxon>Desulfobacteraceae</taxon>
        <taxon>Desulfocicer</taxon>
    </lineage>
</organism>
<keyword evidence="2" id="KW-0963">Cytoplasm</keyword>
<dbReference type="OrthoDB" id="9793681at2"/>
<evidence type="ECO:0000256" key="2">
    <source>
        <dbReference type="HAMAP-Rule" id="MF_01477"/>
    </source>
</evidence>
<dbReference type="GO" id="GO:0042256">
    <property type="term" value="P:cytosolic ribosome assembly"/>
    <property type="evidence" value="ECO:0007669"/>
    <property type="project" value="UniProtKB-UniRule"/>
</dbReference>
<dbReference type="GO" id="GO:0090071">
    <property type="term" value="P:negative regulation of ribosome biogenesis"/>
    <property type="evidence" value="ECO:0007669"/>
    <property type="project" value="UniProtKB-UniRule"/>
</dbReference>
<keyword evidence="4" id="KW-1185">Reference proteome</keyword>
<dbReference type="InterPro" id="IPR043519">
    <property type="entry name" value="NT_sf"/>
</dbReference>
<sequence>MIQDPNAAGNPEQFLAAAFQRKPEKVVALDVRGLTAYADTIIIITATSARQVTAIAEHIYIEMKKQKIMPLGTEGIKEGTWALLDFSDVLIHVFDRESNAFYDLEGLWADAPRLDISSFESLDI</sequence>
<dbReference type="NCBIfam" id="TIGR00090">
    <property type="entry name" value="rsfS_iojap_ybeB"/>
    <property type="match status" value="1"/>
</dbReference>
<proteinExistence type="inferred from homology"/>
<dbReference type="PANTHER" id="PTHR21043:SF0">
    <property type="entry name" value="MITOCHONDRIAL ASSEMBLY OF RIBOSOMAL LARGE SUBUNIT PROTEIN 1"/>
    <property type="match status" value="1"/>
</dbReference>
<dbReference type="STRING" id="1121400.SAMN02746065_11653"/>
<name>A0A1W2DA69_9BACT</name>
<evidence type="ECO:0000313" key="4">
    <source>
        <dbReference type="Proteomes" id="UP000192418"/>
    </source>
</evidence>
<dbReference type="SUPFAM" id="SSF81301">
    <property type="entry name" value="Nucleotidyltransferase"/>
    <property type="match status" value="1"/>
</dbReference>
<dbReference type="PANTHER" id="PTHR21043">
    <property type="entry name" value="IOJAP SUPERFAMILY ORTHOLOG"/>
    <property type="match status" value="1"/>
</dbReference>
<dbReference type="GO" id="GO:0005737">
    <property type="term" value="C:cytoplasm"/>
    <property type="evidence" value="ECO:0007669"/>
    <property type="project" value="UniProtKB-SubCell"/>
</dbReference>
<reference evidence="3 4" key="1">
    <citation type="submission" date="2017-04" db="EMBL/GenBank/DDBJ databases">
        <authorList>
            <person name="Afonso C.L."/>
            <person name="Miller P.J."/>
            <person name="Scott M.A."/>
            <person name="Spackman E."/>
            <person name="Goraichik I."/>
            <person name="Dimitrov K.M."/>
            <person name="Suarez D.L."/>
            <person name="Swayne D.E."/>
        </authorList>
    </citation>
    <scope>NUCLEOTIDE SEQUENCE [LARGE SCALE GENOMIC DNA]</scope>
    <source>
        <strain evidence="3 4">DSM 3385</strain>
    </source>
</reference>
<dbReference type="Proteomes" id="UP000192418">
    <property type="component" value="Unassembled WGS sequence"/>
</dbReference>
<evidence type="ECO:0000313" key="3">
    <source>
        <dbReference type="EMBL" id="SMC94380.1"/>
    </source>
</evidence>
<comment type="function">
    <text evidence="2">Functions as a ribosomal silencing factor. Interacts with ribosomal protein uL14 (rplN), blocking formation of intersubunit bridge B8. Prevents association of the 30S and 50S ribosomal subunits and the formation of functional ribosomes, thus repressing translation.</text>
</comment>
<keyword evidence="2" id="KW-0678">Repressor</keyword>
<keyword evidence="2" id="KW-0810">Translation regulation</keyword>
<dbReference type="AlphaFoldDB" id="A0A1W2DA69"/>
<dbReference type="GO" id="GO:0043023">
    <property type="term" value="F:ribosomal large subunit binding"/>
    <property type="evidence" value="ECO:0007669"/>
    <property type="project" value="TreeGrafter"/>
</dbReference>
<dbReference type="GO" id="GO:0017148">
    <property type="term" value="P:negative regulation of translation"/>
    <property type="evidence" value="ECO:0007669"/>
    <property type="project" value="UniProtKB-UniRule"/>
</dbReference>
<dbReference type="Pfam" id="PF02410">
    <property type="entry name" value="RsfS"/>
    <property type="match status" value="1"/>
</dbReference>
<protein>
    <recommendedName>
        <fullName evidence="2">Ribosomal silencing factor RsfS</fullName>
    </recommendedName>
</protein>
<dbReference type="Gene3D" id="3.30.460.10">
    <property type="entry name" value="Beta Polymerase, domain 2"/>
    <property type="match status" value="1"/>
</dbReference>
<dbReference type="HAMAP" id="MF_01477">
    <property type="entry name" value="Iojap_RsfS"/>
    <property type="match status" value="1"/>
</dbReference>
<comment type="similarity">
    <text evidence="1 2">Belongs to the Iojap/RsfS family.</text>
</comment>
<dbReference type="EMBL" id="FWXY01000016">
    <property type="protein sequence ID" value="SMC94380.1"/>
    <property type="molecule type" value="Genomic_DNA"/>
</dbReference>
<comment type="subcellular location">
    <subcellularLocation>
        <location evidence="2">Cytoplasm</location>
    </subcellularLocation>
</comment>
<evidence type="ECO:0000256" key="1">
    <source>
        <dbReference type="ARBA" id="ARBA00010574"/>
    </source>
</evidence>
<dbReference type="InterPro" id="IPR004394">
    <property type="entry name" value="Iojap/RsfS/C7orf30"/>
</dbReference>
<dbReference type="RefSeq" id="WP_084070138.1">
    <property type="nucleotide sequence ID" value="NZ_FWXY01000016.1"/>
</dbReference>
<accession>A0A1W2DA69</accession>
<gene>
    <name evidence="2" type="primary">rsfS</name>
    <name evidence="3" type="ORF">SAMN02746065_11653</name>
</gene>